<sequence length="309" mass="35834">MRKQHDDFDSRFKSAERKLRSDINKNKNEAKADITATQTLLHTIQNDTRAYCDDRLILLNESFENRSLKTLQEISRITSVITNLKTSNEISKNVSDDISRRQSKYHNSCDGVAVSGEYIINPYGMKVYCDVDSENKGWIVIQRRMDGSVDFNRSWADYKAGFGNLKGEFWLGNEIIYKLTKDKPKELRIDMEMFNGKKRYALYSKFNVSSESEKYQLYAEGYTGDAGDGIISGDHVGQSFSTFDADNDPLEVCCACRYGGWWYHYACFVVNLNGKYIKENETVPIHYGIHWHPITWYIYSLKFVQIKIH</sequence>
<feature type="domain" description="Fibrinogen C-terminal" evidence="5">
    <location>
        <begin position="100"/>
        <end position="309"/>
    </location>
</feature>
<dbReference type="AlphaFoldDB" id="A0A9D4J1J3"/>
<keyword evidence="3" id="KW-1015">Disulfide bond</keyword>
<dbReference type="GO" id="GO:0034116">
    <property type="term" value="P:positive regulation of heterotypic cell-cell adhesion"/>
    <property type="evidence" value="ECO:0007669"/>
    <property type="project" value="TreeGrafter"/>
</dbReference>
<reference evidence="6" key="2">
    <citation type="submission" date="2020-11" db="EMBL/GenBank/DDBJ databases">
        <authorList>
            <person name="McCartney M.A."/>
            <person name="Auch B."/>
            <person name="Kono T."/>
            <person name="Mallez S."/>
            <person name="Becker A."/>
            <person name="Gohl D.M."/>
            <person name="Silverstein K.A.T."/>
            <person name="Koren S."/>
            <person name="Bechman K.B."/>
            <person name="Herman A."/>
            <person name="Abrahante J.E."/>
            <person name="Garbe J."/>
        </authorList>
    </citation>
    <scope>NUCLEOTIDE SEQUENCE</scope>
    <source>
        <strain evidence="6">Duluth1</strain>
        <tissue evidence="6">Whole animal</tissue>
    </source>
</reference>
<dbReference type="InterPro" id="IPR014716">
    <property type="entry name" value="Fibrinogen_a/b/g_C_1"/>
</dbReference>
<dbReference type="PROSITE" id="PS51406">
    <property type="entry name" value="FIBRINOGEN_C_2"/>
    <property type="match status" value="1"/>
</dbReference>
<accession>A0A9D4J1J3</accession>
<keyword evidence="2" id="KW-0964">Secreted</keyword>
<keyword evidence="7" id="KW-1185">Reference proteome</keyword>
<comment type="caution">
    <text evidence="6">The sequence shown here is derived from an EMBL/GenBank/DDBJ whole genome shotgun (WGS) entry which is preliminary data.</text>
</comment>
<dbReference type="PANTHER" id="PTHR47221:SF5">
    <property type="entry name" value="FIBRINOGEN C-TERMINAL DOMAIN-CONTAINING PROTEIN"/>
    <property type="match status" value="1"/>
</dbReference>
<dbReference type="EMBL" id="JAIWYP010000007">
    <property type="protein sequence ID" value="KAH3792318.1"/>
    <property type="molecule type" value="Genomic_DNA"/>
</dbReference>
<dbReference type="GO" id="GO:0030674">
    <property type="term" value="F:protein-macromolecule adaptor activity"/>
    <property type="evidence" value="ECO:0007669"/>
    <property type="project" value="TreeGrafter"/>
</dbReference>
<dbReference type="SMART" id="SM00186">
    <property type="entry name" value="FBG"/>
    <property type="match status" value="1"/>
</dbReference>
<dbReference type="GO" id="GO:0005201">
    <property type="term" value="F:extracellular matrix structural constituent"/>
    <property type="evidence" value="ECO:0007669"/>
    <property type="project" value="TreeGrafter"/>
</dbReference>
<dbReference type="Gene3D" id="3.90.215.10">
    <property type="entry name" value="Gamma Fibrinogen, chain A, domain 1"/>
    <property type="match status" value="1"/>
</dbReference>
<dbReference type="InterPro" id="IPR036056">
    <property type="entry name" value="Fibrinogen-like_C"/>
</dbReference>
<comment type="subcellular location">
    <subcellularLocation>
        <location evidence="1">Secreted</location>
    </subcellularLocation>
</comment>
<evidence type="ECO:0000256" key="4">
    <source>
        <dbReference type="ARBA" id="ARBA00023180"/>
    </source>
</evidence>
<dbReference type="Proteomes" id="UP000828390">
    <property type="component" value="Unassembled WGS sequence"/>
</dbReference>
<evidence type="ECO:0000313" key="6">
    <source>
        <dbReference type="EMBL" id="KAH3792318.1"/>
    </source>
</evidence>
<dbReference type="GO" id="GO:0005577">
    <property type="term" value="C:fibrinogen complex"/>
    <property type="evidence" value="ECO:0007669"/>
    <property type="project" value="TreeGrafter"/>
</dbReference>
<organism evidence="6 7">
    <name type="scientific">Dreissena polymorpha</name>
    <name type="common">Zebra mussel</name>
    <name type="synonym">Mytilus polymorpha</name>
    <dbReference type="NCBI Taxonomy" id="45954"/>
    <lineage>
        <taxon>Eukaryota</taxon>
        <taxon>Metazoa</taxon>
        <taxon>Spiralia</taxon>
        <taxon>Lophotrochozoa</taxon>
        <taxon>Mollusca</taxon>
        <taxon>Bivalvia</taxon>
        <taxon>Autobranchia</taxon>
        <taxon>Heteroconchia</taxon>
        <taxon>Euheterodonta</taxon>
        <taxon>Imparidentia</taxon>
        <taxon>Neoheterodontei</taxon>
        <taxon>Myida</taxon>
        <taxon>Dreissenoidea</taxon>
        <taxon>Dreissenidae</taxon>
        <taxon>Dreissena</taxon>
    </lineage>
</organism>
<evidence type="ECO:0000259" key="5">
    <source>
        <dbReference type="PROSITE" id="PS51406"/>
    </source>
</evidence>
<dbReference type="InterPro" id="IPR037579">
    <property type="entry name" value="FIB_ANG-like"/>
</dbReference>
<dbReference type="CDD" id="cd00087">
    <property type="entry name" value="FReD"/>
    <property type="match status" value="1"/>
</dbReference>
<dbReference type="Pfam" id="PF00147">
    <property type="entry name" value="Fibrinogen_C"/>
    <property type="match status" value="1"/>
</dbReference>
<evidence type="ECO:0000256" key="2">
    <source>
        <dbReference type="ARBA" id="ARBA00022525"/>
    </source>
</evidence>
<keyword evidence="4" id="KW-0325">Glycoprotein</keyword>
<evidence type="ECO:0000256" key="1">
    <source>
        <dbReference type="ARBA" id="ARBA00004613"/>
    </source>
</evidence>
<protein>
    <recommendedName>
        <fullName evidence="5">Fibrinogen C-terminal domain-containing protein</fullName>
    </recommendedName>
</protein>
<dbReference type="InterPro" id="IPR002181">
    <property type="entry name" value="Fibrinogen_a/b/g_C_dom"/>
</dbReference>
<dbReference type="PANTHER" id="PTHR47221">
    <property type="entry name" value="FIBRINOGEN ALPHA CHAIN"/>
    <property type="match status" value="1"/>
</dbReference>
<reference evidence="6" key="1">
    <citation type="journal article" date="2019" name="bioRxiv">
        <title>The Genome of the Zebra Mussel, Dreissena polymorpha: A Resource for Invasive Species Research.</title>
        <authorList>
            <person name="McCartney M.A."/>
            <person name="Auch B."/>
            <person name="Kono T."/>
            <person name="Mallez S."/>
            <person name="Zhang Y."/>
            <person name="Obille A."/>
            <person name="Becker A."/>
            <person name="Abrahante J.E."/>
            <person name="Garbe J."/>
            <person name="Badalamenti J.P."/>
            <person name="Herman A."/>
            <person name="Mangelson H."/>
            <person name="Liachko I."/>
            <person name="Sullivan S."/>
            <person name="Sone E.D."/>
            <person name="Koren S."/>
            <person name="Silverstein K.A.T."/>
            <person name="Beckman K.B."/>
            <person name="Gohl D.M."/>
        </authorList>
    </citation>
    <scope>NUCLEOTIDE SEQUENCE</scope>
    <source>
        <strain evidence="6">Duluth1</strain>
        <tissue evidence="6">Whole animal</tissue>
    </source>
</reference>
<evidence type="ECO:0000256" key="3">
    <source>
        <dbReference type="ARBA" id="ARBA00023157"/>
    </source>
</evidence>
<name>A0A9D4J1J3_DREPO</name>
<dbReference type="Gene3D" id="4.10.530.10">
    <property type="entry name" value="Gamma-fibrinogen Carboxyl Terminal Fragment, domain 2"/>
    <property type="match status" value="1"/>
</dbReference>
<proteinExistence type="predicted"/>
<evidence type="ECO:0000313" key="7">
    <source>
        <dbReference type="Proteomes" id="UP000828390"/>
    </source>
</evidence>
<dbReference type="SUPFAM" id="SSF56496">
    <property type="entry name" value="Fibrinogen C-terminal domain-like"/>
    <property type="match status" value="1"/>
</dbReference>
<gene>
    <name evidence="6" type="ORF">DPMN_145812</name>
</gene>